<dbReference type="InterPro" id="IPR000515">
    <property type="entry name" value="MetI-like"/>
</dbReference>
<accession>A0A2R4XNR9</accession>
<gene>
    <name evidence="10" type="ORF">DBV39_18125</name>
</gene>
<evidence type="ECO:0000259" key="9">
    <source>
        <dbReference type="PROSITE" id="PS50928"/>
    </source>
</evidence>
<evidence type="ECO:0000256" key="8">
    <source>
        <dbReference type="RuleBase" id="RU363032"/>
    </source>
</evidence>
<dbReference type="EMBL" id="CP028901">
    <property type="protein sequence ID" value="AWB35339.1"/>
    <property type="molecule type" value="Genomic_DNA"/>
</dbReference>
<feature type="transmembrane region" description="Helical" evidence="8">
    <location>
        <begin position="523"/>
        <end position="545"/>
    </location>
</feature>
<keyword evidence="2 8" id="KW-0813">Transport</keyword>
<feature type="domain" description="ABC transmembrane type-1" evidence="9">
    <location>
        <begin position="351"/>
        <end position="541"/>
    </location>
</feature>
<dbReference type="RefSeq" id="WP_108622795.1">
    <property type="nucleotide sequence ID" value="NZ_CP028901.1"/>
</dbReference>
<protein>
    <submittedName>
        <fullName evidence="10">Iron ABC transporter permease</fullName>
    </submittedName>
</protein>
<comment type="subcellular location">
    <subcellularLocation>
        <location evidence="1">Cell inner membrane</location>
        <topology evidence="1">Multi-pass membrane protein</topology>
    </subcellularLocation>
    <subcellularLocation>
        <location evidence="8">Cell membrane</location>
        <topology evidence="8">Multi-pass membrane protein</topology>
    </subcellularLocation>
</comment>
<feature type="transmembrane region" description="Helical" evidence="8">
    <location>
        <begin position="294"/>
        <end position="322"/>
    </location>
</feature>
<evidence type="ECO:0000256" key="4">
    <source>
        <dbReference type="ARBA" id="ARBA00022519"/>
    </source>
</evidence>
<feature type="domain" description="ABC transmembrane type-1" evidence="9">
    <location>
        <begin position="65"/>
        <end position="272"/>
    </location>
</feature>
<dbReference type="PROSITE" id="PS50928">
    <property type="entry name" value="ABC_TM1"/>
    <property type="match status" value="2"/>
</dbReference>
<dbReference type="PANTHER" id="PTHR43357:SF3">
    <property type="entry name" value="FE(3+)-TRANSPORT SYSTEM PERMEASE PROTEIN FBPB 2"/>
    <property type="match status" value="1"/>
</dbReference>
<feature type="transmembrane region" description="Helical" evidence="8">
    <location>
        <begin position="12"/>
        <end position="32"/>
    </location>
</feature>
<evidence type="ECO:0000256" key="7">
    <source>
        <dbReference type="ARBA" id="ARBA00023136"/>
    </source>
</evidence>
<feature type="transmembrane region" description="Helical" evidence="8">
    <location>
        <begin position="413"/>
        <end position="430"/>
    </location>
</feature>
<dbReference type="OrthoDB" id="9790211at2"/>
<evidence type="ECO:0000256" key="1">
    <source>
        <dbReference type="ARBA" id="ARBA00004429"/>
    </source>
</evidence>
<dbReference type="GO" id="GO:0005886">
    <property type="term" value="C:plasma membrane"/>
    <property type="evidence" value="ECO:0007669"/>
    <property type="project" value="UniProtKB-SubCell"/>
</dbReference>
<keyword evidence="11" id="KW-1185">Reference proteome</keyword>
<feature type="transmembrane region" description="Helical" evidence="8">
    <location>
        <begin position="102"/>
        <end position="124"/>
    </location>
</feature>
<dbReference type="CDD" id="cd06261">
    <property type="entry name" value="TM_PBP2"/>
    <property type="match status" value="2"/>
</dbReference>
<dbReference type="Proteomes" id="UP000244571">
    <property type="component" value="Chromosome"/>
</dbReference>
<feature type="transmembrane region" description="Helical" evidence="8">
    <location>
        <begin position="477"/>
        <end position="503"/>
    </location>
</feature>
<evidence type="ECO:0000256" key="2">
    <source>
        <dbReference type="ARBA" id="ARBA00022448"/>
    </source>
</evidence>
<dbReference type="PANTHER" id="PTHR43357">
    <property type="entry name" value="INNER MEMBRANE ABC TRANSPORTER PERMEASE PROTEIN YDCV"/>
    <property type="match status" value="1"/>
</dbReference>
<dbReference type="Gene3D" id="1.10.3720.10">
    <property type="entry name" value="MetI-like"/>
    <property type="match status" value="2"/>
</dbReference>
<sequence length="555" mass="60224">MIGRLPPDRAPWVVPALLALVVLVFFVVWPLASLMFRSVTDFYTGAFSLDGFRTFFDDPLYLDAFFNTVKLGVMASIGSMLIGAPLAYVVTRYEFPGKGVVAILPLATIVVPDIVVSQAWLMMLGNNGLLRNALSFVGIELPSFYGWFGMTYTMILNDYTYAYIGMLAALKAIDGTIEEAATNLGASDFRRLLTVTLPVLAPAILINTMVVFTLAVDNFSIPMILGGRVDVLSSLTYITFLSEMGGDPKMQSVLAVVSVVLVGVVLFVQKVIVERKTYQMQQGRAPGPIRAQGTMAVILTTLVLLFVAISMIPAMVVLVGAFTESNGPVMNYGTFTLDNLDRAIRQAPGPILNSLTLASIAAVAGTAFASFVSYLIVKKRMFVVSILDYVVMLPLAISGTVLGIALIQTYNSGFIVLTGTWLIMAAAYFVRKVPFSIRSASGSLYSIPDSIEEASINLGVSPLMSFFKVILPIMKPAILAAAILMWVTSLSEISATIVLYFGGMETMPIEMYRQIDAGYLARASAYGVILMFIILVPVYLAIRFLKLDLFSVRGH</sequence>
<name>A0A2R4XNR9_9BURK</name>
<dbReference type="GO" id="GO:0055085">
    <property type="term" value="P:transmembrane transport"/>
    <property type="evidence" value="ECO:0007669"/>
    <property type="project" value="InterPro"/>
</dbReference>
<evidence type="ECO:0000256" key="5">
    <source>
        <dbReference type="ARBA" id="ARBA00022692"/>
    </source>
</evidence>
<evidence type="ECO:0000256" key="6">
    <source>
        <dbReference type="ARBA" id="ARBA00022989"/>
    </source>
</evidence>
<dbReference type="InterPro" id="IPR035906">
    <property type="entry name" value="MetI-like_sf"/>
</dbReference>
<keyword evidence="4" id="KW-0997">Cell inner membrane</keyword>
<keyword evidence="5 8" id="KW-0812">Transmembrane</keyword>
<feature type="transmembrane region" description="Helical" evidence="8">
    <location>
        <begin position="355"/>
        <end position="377"/>
    </location>
</feature>
<keyword evidence="6 8" id="KW-1133">Transmembrane helix</keyword>
<proteinExistence type="inferred from homology"/>
<feature type="transmembrane region" description="Helical" evidence="8">
    <location>
        <begin position="253"/>
        <end position="273"/>
    </location>
</feature>
<reference evidence="10 11" key="1">
    <citation type="submission" date="2018-04" db="EMBL/GenBank/DDBJ databases">
        <title>Bordetella sp. HZ20 isolated from seawater.</title>
        <authorList>
            <person name="Sun C."/>
        </authorList>
    </citation>
    <scope>NUCLEOTIDE SEQUENCE [LARGE SCALE GENOMIC DNA]</scope>
    <source>
        <strain evidence="10 11">HZ20</strain>
    </source>
</reference>
<evidence type="ECO:0000256" key="3">
    <source>
        <dbReference type="ARBA" id="ARBA00022475"/>
    </source>
</evidence>
<feature type="transmembrane region" description="Helical" evidence="8">
    <location>
        <begin position="192"/>
        <end position="216"/>
    </location>
</feature>
<comment type="similarity">
    <text evidence="8">Belongs to the binding-protein-dependent transport system permease family.</text>
</comment>
<feature type="transmembrane region" description="Helical" evidence="8">
    <location>
        <begin position="389"/>
        <end position="407"/>
    </location>
</feature>
<dbReference type="SUPFAM" id="SSF161098">
    <property type="entry name" value="MetI-like"/>
    <property type="match status" value="2"/>
</dbReference>
<dbReference type="Pfam" id="PF00528">
    <property type="entry name" value="BPD_transp_1"/>
    <property type="match status" value="2"/>
</dbReference>
<evidence type="ECO:0000313" key="10">
    <source>
        <dbReference type="EMBL" id="AWB35339.1"/>
    </source>
</evidence>
<organism evidence="10 11">
    <name type="scientific">Orrella marina</name>
    <dbReference type="NCBI Taxonomy" id="2163011"/>
    <lineage>
        <taxon>Bacteria</taxon>
        <taxon>Pseudomonadati</taxon>
        <taxon>Pseudomonadota</taxon>
        <taxon>Betaproteobacteria</taxon>
        <taxon>Burkholderiales</taxon>
        <taxon>Alcaligenaceae</taxon>
        <taxon>Orrella</taxon>
    </lineage>
</organism>
<keyword evidence="7 8" id="KW-0472">Membrane</keyword>
<feature type="transmembrane region" description="Helical" evidence="8">
    <location>
        <begin position="144"/>
        <end position="164"/>
    </location>
</feature>
<evidence type="ECO:0000313" key="11">
    <source>
        <dbReference type="Proteomes" id="UP000244571"/>
    </source>
</evidence>
<dbReference type="AlphaFoldDB" id="A0A2R4XNR9"/>
<keyword evidence="3" id="KW-1003">Cell membrane</keyword>
<feature type="transmembrane region" description="Helical" evidence="8">
    <location>
        <begin position="71"/>
        <end position="90"/>
    </location>
</feature>
<dbReference type="KEGG" id="boz:DBV39_18125"/>